<keyword evidence="1" id="KW-0472">Membrane</keyword>
<keyword evidence="3" id="KW-1185">Reference proteome</keyword>
<evidence type="ECO:0000313" key="3">
    <source>
        <dbReference type="Proteomes" id="UP000748752"/>
    </source>
</evidence>
<organism evidence="2 3">
    <name type="scientific">Thiohalocapsa halophila</name>
    <dbReference type="NCBI Taxonomy" id="69359"/>
    <lineage>
        <taxon>Bacteria</taxon>
        <taxon>Pseudomonadati</taxon>
        <taxon>Pseudomonadota</taxon>
        <taxon>Gammaproteobacteria</taxon>
        <taxon>Chromatiales</taxon>
        <taxon>Chromatiaceae</taxon>
        <taxon>Thiohalocapsa</taxon>
    </lineage>
</organism>
<dbReference type="Proteomes" id="UP000748752">
    <property type="component" value="Unassembled WGS sequence"/>
</dbReference>
<gene>
    <name evidence="2" type="ORF">CKO31_05230</name>
</gene>
<keyword evidence="1" id="KW-1133">Transmembrane helix</keyword>
<proteinExistence type="predicted"/>
<dbReference type="EMBL" id="NRRV01000008">
    <property type="protein sequence ID" value="MBK1630153.1"/>
    <property type="molecule type" value="Genomic_DNA"/>
</dbReference>
<feature type="non-terminal residue" evidence="2">
    <location>
        <position position="69"/>
    </location>
</feature>
<reference evidence="2 3" key="1">
    <citation type="journal article" date="2020" name="Microorganisms">
        <title>Osmotic Adaptation and Compatible Solute Biosynthesis of Phototrophic Bacteria as Revealed from Genome Analyses.</title>
        <authorList>
            <person name="Imhoff J.F."/>
            <person name="Rahn T."/>
            <person name="Kunzel S."/>
            <person name="Keller A."/>
            <person name="Neulinger S.C."/>
        </authorList>
    </citation>
    <scope>NUCLEOTIDE SEQUENCE [LARGE SCALE GENOMIC DNA]</scope>
    <source>
        <strain evidence="2 3">DSM 6210</strain>
    </source>
</reference>
<feature type="transmembrane region" description="Helical" evidence="1">
    <location>
        <begin position="46"/>
        <end position="66"/>
    </location>
</feature>
<protein>
    <submittedName>
        <fullName evidence="2">Uncharacterized protein</fullName>
    </submittedName>
</protein>
<sequence length="69" mass="7179">MLALPFFLLAGLCLPLFPLSIAVNRVVQRQPTDAGDRLAEPGTKALVLVALPLAGVALLAVGRWLAGDS</sequence>
<accession>A0ABS1CE25</accession>
<evidence type="ECO:0000256" key="1">
    <source>
        <dbReference type="SAM" id="Phobius"/>
    </source>
</evidence>
<comment type="caution">
    <text evidence="2">The sequence shown here is derived from an EMBL/GenBank/DDBJ whole genome shotgun (WGS) entry which is preliminary data.</text>
</comment>
<evidence type="ECO:0000313" key="2">
    <source>
        <dbReference type="EMBL" id="MBK1630153.1"/>
    </source>
</evidence>
<keyword evidence="1" id="KW-0812">Transmembrane</keyword>
<name>A0ABS1CE25_9GAMM</name>